<organism evidence="1 2">
    <name type="scientific">Anaerosalibacter massiliensis</name>
    <dbReference type="NCBI Taxonomy" id="1347392"/>
    <lineage>
        <taxon>Bacteria</taxon>
        <taxon>Bacillati</taxon>
        <taxon>Bacillota</taxon>
        <taxon>Tissierellia</taxon>
        <taxon>Tissierellales</taxon>
        <taxon>Sporanaerobacteraceae</taxon>
        <taxon>Anaerosalibacter</taxon>
    </lineage>
</organism>
<dbReference type="OrthoDB" id="1698375at2"/>
<sequence length="49" mass="5669">MNLIKDLLDKNQISYIIKERESGGYMKIYTEASIYGTDILVEKSQDIIN</sequence>
<comment type="caution">
    <text evidence="1">The sequence shown here is derived from an EMBL/GenBank/DDBJ whole genome shotgun (WGS) entry which is preliminary data.</text>
</comment>
<dbReference type="EMBL" id="JANJZL010000001">
    <property type="protein sequence ID" value="MCR2043023.1"/>
    <property type="molecule type" value="Genomic_DNA"/>
</dbReference>
<accession>A0A9X2MFD5</accession>
<evidence type="ECO:0000313" key="1">
    <source>
        <dbReference type="EMBL" id="MCR2043023.1"/>
    </source>
</evidence>
<reference evidence="1" key="1">
    <citation type="submission" date="2022-07" db="EMBL/GenBank/DDBJ databases">
        <title>Enhanced cultured diversity of the mouse gut microbiota enables custom-made synthetic communities.</title>
        <authorList>
            <person name="Afrizal A."/>
        </authorList>
    </citation>
    <scope>NUCLEOTIDE SEQUENCE</scope>
    <source>
        <strain evidence="1">DSM 29482</strain>
    </source>
</reference>
<dbReference type="AlphaFoldDB" id="A0A9X2MFD5"/>
<keyword evidence="2" id="KW-1185">Reference proteome</keyword>
<protein>
    <submittedName>
        <fullName evidence="1">Uncharacterized protein</fullName>
    </submittedName>
</protein>
<gene>
    <name evidence="1" type="ORF">NSA23_02710</name>
</gene>
<dbReference type="RefSeq" id="WP_147524984.1">
    <property type="nucleotide sequence ID" value="NZ_CABKTM010000043.1"/>
</dbReference>
<name>A0A9X2MFD5_9FIRM</name>
<evidence type="ECO:0000313" key="2">
    <source>
        <dbReference type="Proteomes" id="UP001142078"/>
    </source>
</evidence>
<dbReference type="Proteomes" id="UP001142078">
    <property type="component" value="Unassembled WGS sequence"/>
</dbReference>
<proteinExistence type="predicted"/>